<dbReference type="PANTHER" id="PTHR20881">
    <property type="entry name" value="3-METHYL-2-OXOBUTANOATE HYDROXYMETHYLTRANSFERASE"/>
    <property type="match status" value="1"/>
</dbReference>
<evidence type="ECO:0000256" key="7">
    <source>
        <dbReference type="HAMAP-Rule" id="MF_00156"/>
    </source>
</evidence>
<dbReference type="PIRSF" id="PIRSF000388">
    <property type="entry name" value="Pantoate_hydroxy_MeTrfase"/>
    <property type="match status" value="1"/>
</dbReference>
<dbReference type="FunFam" id="3.20.20.60:FF:000003">
    <property type="entry name" value="3-methyl-2-oxobutanoate hydroxymethyltransferase"/>
    <property type="match status" value="1"/>
</dbReference>
<comment type="pathway">
    <text evidence="1 7">Cofactor biosynthesis; (R)-pantothenate biosynthesis; (R)-pantoate from 3-methyl-2-oxobutanoate: step 1/2.</text>
</comment>
<dbReference type="HAMAP" id="MF_00156">
    <property type="entry name" value="PanB"/>
    <property type="match status" value="1"/>
</dbReference>
<evidence type="ECO:0000313" key="12">
    <source>
        <dbReference type="Proteomes" id="UP000580839"/>
    </source>
</evidence>
<dbReference type="AlphaFoldDB" id="A0A849SJ85"/>
<dbReference type="NCBIfam" id="NF001452">
    <property type="entry name" value="PRK00311.1"/>
    <property type="match status" value="1"/>
</dbReference>
<comment type="catalytic activity">
    <reaction evidence="7">
        <text>(6R)-5,10-methylene-5,6,7,8-tetrahydrofolate + 3-methyl-2-oxobutanoate + H2O = 2-dehydropantoate + (6S)-5,6,7,8-tetrahydrofolate</text>
        <dbReference type="Rhea" id="RHEA:11824"/>
        <dbReference type="ChEBI" id="CHEBI:11561"/>
        <dbReference type="ChEBI" id="CHEBI:11851"/>
        <dbReference type="ChEBI" id="CHEBI:15377"/>
        <dbReference type="ChEBI" id="CHEBI:15636"/>
        <dbReference type="ChEBI" id="CHEBI:57453"/>
        <dbReference type="EC" id="2.1.2.11"/>
    </reaction>
</comment>
<dbReference type="NCBIfam" id="TIGR00222">
    <property type="entry name" value="panB"/>
    <property type="match status" value="1"/>
</dbReference>
<evidence type="ECO:0000256" key="5">
    <source>
        <dbReference type="ARBA" id="ARBA00022679"/>
    </source>
</evidence>
<proteinExistence type="inferred from homology"/>
<dbReference type="InterPro" id="IPR040442">
    <property type="entry name" value="Pyrv_kinase-like_dom_sf"/>
</dbReference>
<comment type="caution">
    <text evidence="11">The sequence shown here is derived from an EMBL/GenBank/DDBJ whole genome shotgun (WGS) entry which is preliminary data.</text>
</comment>
<feature type="binding site" evidence="7 10">
    <location>
        <position position="105"/>
    </location>
    <ligand>
        <name>Mg(2+)</name>
        <dbReference type="ChEBI" id="CHEBI:18420"/>
    </ligand>
</feature>
<evidence type="ECO:0000256" key="9">
    <source>
        <dbReference type="PIRSR" id="PIRSR000388-2"/>
    </source>
</evidence>
<organism evidence="11 12">
    <name type="scientific">Eiseniibacteriota bacterium</name>
    <dbReference type="NCBI Taxonomy" id="2212470"/>
    <lineage>
        <taxon>Bacteria</taxon>
        <taxon>Candidatus Eiseniibacteriota</taxon>
    </lineage>
</organism>
<dbReference type="GO" id="GO:0003864">
    <property type="term" value="F:3-methyl-2-oxobutanoate hydroxymethyltransferase activity"/>
    <property type="evidence" value="ECO:0007669"/>
    <property type="project" value="UniProtKB-UniRule"/>
</dbReference>
<evidence type="ECO:0000256" key="1">
    <source>
        <dbReference type="ARBA" id="ARBA00005033"/>
    </source>
</evidence>
<keyword evidence="4 7" id="KW-0566">Pantothenate biosynthesis</keyword>
<comment type="function">
    <text evidence="6 7">Catalyzes the reversible reaction in which hydroxymethyl group from 5,10-methylenetetrahydrofolate is transferred onto alpha-ketoisovalerate to form ketopantoate.</text>
</comment>
<evidence type="ECO:0000256" key="8">
    <source>
        <dbReference type="PIRSR" id="PIRSR000388-1"/>
    </source>
</evidence>
<dbReference type="GO" id="GO:0032259">
    <property type="term" value="P:methylation"/>
    <property type="evidence" value="ECO:0007669"/>
    <property type="project" value="UniProtKB-KW"/>
</dbReference>
<comment type="cofactor">
    <cofactor evidence="7 10">
        <name>Mg(2+)</name>
        <dbReference type="ChEBI" id="CHEBI:18420"/>
    </cofactor>
    <text evidence="7 10">Binds 1 Mg(2+) ion per subunit.</text>
</comment>
<keyword evidence="5 7" id="KW-0808">Transferase</keyword>
<dbReference type="UniPathway" id="UPA00028">
    <property type="reaction ID" value="UER00003"/>
</dbReference>
<evidence type="ECO:0000256" key="3">
    <source>
        <dbReference type="ARBA" id="ARBA00011424"/>
    </source>
</evidence>
<accession>A0A849SJ85</accession>
<keyword evidence="7 10" id="KW-0460">Magnesium</keyword>
<dbReference type="GO" id="GO:0015940">
    <property type="term" value="P:pantothenate biosynthetic process"/>
    <property type="evidence" value="ECO:0007669"/>
    <property type="project" value="UniProtKB-UniRule"/>
</dbReference>
<protein>
    <recommendedName>
        <fullName evidence="7">3-methyl-2-oxobutanoate hydroxymethyltransferase</fullName>
        <ecNumber evidence="7">2.1.2.11</ecNumber>
    </recommendedName>
    <alternativeName>
        <fullName evidence="7">Ketopantoate hydroxymethyltransferase</fullName>
        <shortName evidence="7">KPHMT</shortName>
    </alternativeName>
</protein>
<evidence type="ECO:0000256" key="2">
    <source>
        <dbReference type="ARBA" id="ARBA00008676"/>
    </source>
</evidence>
<dbReference type="EMBL" id="JABFRW010000126">
    <property type="protein sequence ID" value="NOT34501.1"/>
    <property type="molecule type" value="Genomic_DNA"/>
</dbReference>
<feature type="binding site" evidence="7 10">
    <location>
        <position position="34"/>
    </location>
    <ligand>
        <name>Mg(2+)</name>
        <dbReference type="ChEBI" id="CHEBI:18420"/>
    </ligand>
</feature>
<dbReference type="Proteomes" id="UP000580839">
    <property type="component" value="Unassembled WGS sequence"/>
</dbReference>
<dbReference type="GO" id="GO:0005737">
    <property type="term" value="C:cytoplasm"/>
    <property type="evidence" value="ECO:0007669"/>
    <property type="project" value="UniProtKB-SubCell"/>
</dbReference>
<dbReference type="Pfam" id="PF02548">
    <property type="entry name" value="Pantoate_transf"/>
    <property type="match status" value="1"/>
</dbReference>
<dbReference type="GO" id="GO:0008168">
    <property type="term" value="F:methyltransferase activity"/>
    <property type="evidence" value="ECO:0007669"/>
    <property type="project" value="UniProtKB-KW"/>
</dbReference>
<keyword evidence="7" id="KW-0963">Cytoplasm</keyword>
<dbReference type="GO" id="GO:0000287">
    <property type="term" value="F:magnesium ion binding"/>
    <property type="evidence" value="ECO:0007669"/>
    <property type="project" value="TreeGrafter"/>
</dbReference>
<feature type="binding site" evidence="7 9">
    <location>
        <position position="73"/>
    </location>
    <ligand>
        <name>3-methyl-2-oxobutanoate</name>
        <dbReference type="ChEBI" id="CHEBI:11851"/>
    </ligand>
</feature>
<evidence type="ECO:0000256" key="4">
    <source>
        <dbReference type="ARBA" id="ARBA00022655"/>
    </source>
</evidence>
<comment type="similarity">
    <text evidence="2 7">Belongs to the PanB family.</text>
</comment>
<dbReference type="Gene3D" id="3.20.20.60">
    <property type="entry name" value="Phosphoenolpyruvate-binding domains"/>
    <property type="match status" value="1"/>
</dbReference>
<dbReference type="CDD" id="cd06557">
    <property type="entry name" value="KPHMT-like"/>
    <property type="match status" value="1"/>
</dbReference>
<sequence length="254" mass="27183">MKQRGDPITMVTAYDYPTARIADEAGVEMLLIGDSLGTVVLGYENTLPVTVEDILHHTRAVVRARPTAMVVADMPFMSYQVSVEQAVLNAGRLVQEGGADAVKLEGGERTAAAIRRIVEIGIPVVGHLGLTPQSVLAFGGHKVQARGEADQERLVRDAHALAAAGCFAIVLEGIPARLGAQVTREIPVPTIGIGAGVECDGQVLVTHDLLGLYLGRAPKFVRRYAALADTMRDAFVRYVADVKARKFPNAEESY</sequence>
<keyword evidence="7 10" id="KW-0479">Metal-binding</keyword>
<keyword evidence="11" id="KW-0489">Methyltransferase</keyword>
<dbReference type="InterPro" id="IPR003700">
    <property type="entry name" value="Pantoate_hydroxy_MeTrfase"/>
</dbReference>
<feature type="active site" description="Proton acceptor" evidence="7 8">
    <location>
        <position position="172"/>
    </location>
</feature>
<comment type="subcellular location">
    <subcellularLocation>
        <location evidence="7">Cytoplasm</location>
    </subcellularLocation>
</comment>
<dbReference type="SUPFAM" id="SSF51621">
    <property type="entry name" value="Phosphoenolpyruvate/pyruvate domain"/>
    <property type="match status" value="1"/>
</dbReference>
<reference evidence="11 12" key="1">
    <citation type="submission" date="2020-04" db="EMBL/GenBank/DDBJ databases">
        <title>Metagenomic profiling of ammonia- and methane-oxidizing microorganisms in a Dutch drinking water treatment plant.</title>
        <authorList>
            <person name="Poghosyan L."/>
            <person name="Leucker S."/>
        </authorList>
    </citation>
    <scope>NUCLEOTIDE SEQUENCE [LARGE SCALE GENOMIC DNA]</scope>
    <source>
        <strain evidence="11">S-RSF-IL-03</strain>
    </source>
</reference>
<gene>
    <name evidence="7 11" type="primary">panB</name>
    <name evidence="11" type="ORF">HOP12_10060</name>
</gene>
<feature type="binding site" evidence="7 9">
    <location>
        <begin position="34"/>
        <end position="35"/>
    </location>
    <ligand>
        <name>3-methyl-2-oxobutanoate</name>
        <dbReference type="ChEBI" id="CHEBI:11851"/>
    </ligand>
</feature>
<dbReference type="InterPro" id="IPR015813">
    <property type="entry name" value="Pyrv/PenolPyrv_kinase-like_dom"/>
</dbReference>
<evidence type="ECO:0000313" key="11">
    <source>
        <dbReference type="EMBL" id="NOT34501.1"/>
    </source>
</evidence>
<name>A0A849SJ85_UNCEI</name>
<feature type="binding site" evidence="7 9">
    <location>
        <position position="103"/>
    </location>
    <ligand>
        <name>3-methyl-2-oxobutanoate</name>
        <dbReference type="ChEBI" id="CHEBI:11851"/>
    </ligand>
</feature>
<dbReference type="PANTHER" id="PTHR20881:SF0">
    <property type="entry name" value="3-METHYL-2-OXOBUTANOATE HYDROXYMETHYLTRANSFERASE"/>
    <property type="match status" value="1"/>
</dbReference>
<evidence type="ECO:0000256" key="6">
    <source>
        <dbReference type="ARBA" id="ARBA00056497"/>
    </source>
</evidence>
<feature type="binding site" evidence="7 10">
    <location>
        <position position="73"/>
    </location>
    <ligand>
        <name>Mg(2+)</name>
        <dbReference type="ChEBI" id="CHEBI:18420"/>
    </ligand>
</feature>
<dbReference type="EC" id="2.1.2.11" evidence="7"/>
<evidence type="ECO:0000256" key="10">
    <source>
        <dbReference type="PIRSR" id="PIRSR000388-3"/>
    </source>
</evidence>
<comment type="subunit">
    <text evidence="3 7">Homodecamer; pentamer of dimers.</text>
</comment>